<keyword evidence="1" id="KW-0170">Cobalt</keyword>
<dbReference type="Pfam" id="PF06751">
    <property type="entry name" value="EutB"/>
    <property type="match status" value="1"/>
</dbReference>
<name>A0A3S3A707_9NOCA</name>
<accession>A0A3S3A707</accession>
<dbReference type="Gene3D" id="1.10.220.70">
    <property type="entry name" value="lyase"/>
    <property type="match status" value="1"/>
</dbReference>
<proteinExistence type="inferred from homology"/>
<dbReference type="GO" id="GO:0031419">
    <property type="term" value="F:cobalamin binding"/>
    <property type="evidence" value="ECO:0007669"/>
    <property type="project" value="UniProtKB-UniRule"/>
</dbReference>
<feature type="binding site" evidence="1">
    <location>
        <position position="411"/>
    </location>
    <ligand>
        <name>adenosylcob(III)alamin</name>
        <dbReference type="ChEBI" id="CHEBI:18408"/>
    </ligand>
</feature>
<sequence>MTTYSQQVAGVGYTFDGLVDLMAKATPLRSGDELAGCAASSDAERAAAQWALADVPLQTFLEDLVVPYEDDEVTRLIIDSHDRAAFGEIAHLTVGGFRDWLLHTAAGEDAADTFRRIAPGLTPEMVAAVSKIMRNQDLIAVAGAAVVTSAFRTTVGVPGRLATRLQPNHPTDDPRGIAAATLDGLLLGCGDAVIGINPATDSPRATSELINFLDDIRERFDIPVQSCVLSHVTTTLDLIHQGAPVDLVFQSIAGTEGANSGFGVNLSLLRQADAAARALGRGSVGSNVMYFETGQGSALSAGAHLGTGGRPVDQQTLEVRAYGVAREFAPLLVNTVVGFIGPEYLYDGKQIIRAGLEDHFCGKLLGLPMGVDVCYTNHAEADQDDMDTLLTLLGVAGTAFVITVPGADDVMLGYQSLSFHDALYIRRALGLRPAPEFEAWLQRQGMADESGRILPVDLASSPLRELVR</sequence>
<dbReference type="UniPathway" id="UPA00560"/>
<dbReference type="GO" id="GO:0009350">
    <property type="term" value="C:ethanolamine ammonia-lyase complex"/>
    <property type="evidence" value="ECO:0007669"/>
    <property type="project" value="UniProtKB-UniRule"/>
</dbReference>
<dbReference type="InterPro" id="IPR044941">
    <property type="entry name" value="EutB_N_sf"/>
</dbReference>
<dbReference type="HAMAP" id="MF_00861">
    <property type="entry name" value="EutB"/>
    <property type="match status" value="1"/>
</dbReference>
<dbReference type="PANTHER" id="PTHR39329">
    <property type="entry name" value="ETHANOLAMINE AMMONIA-LYASE HEAVY CHAIN"/>
    <property type="match status" value="1"/>
</dbReference>
<feature type="binding site" evidence="1">
    <location>
        <position position="372"/>
    </location>
    <ligand>
        <name>substrate</name>
    </ligand>
</feature>
<dbReference type="InterPro" id="IPR044939">
    <property type="entry name" value="EutB_dom_2_sf"/>
</dbReference>
<feature type="binding site" evidence="1">
    <location>
        <begin position="164"/>
        <end position="166"/>
    </location>
    <ligand>
        <name>substrate</name>
    </ligand>
</feature>
<comment type="pathway">
    <text evidence="1">Amine and polyamine degradation; ethanolamine degradation.</text>
</comment>
<feature type="binding site" evidence="1">
    <location>
        <position position="250"/>
    </location>
    <ligand>
        <name>adenosylcob(III)alamin</name>
        <dbReference type="ChEBI" id="CHEBI:18408"/>
    </ligand>
</feature>
<dbReference type="AlphaFoldDB" id="A0A3S3A707"/>
<dbReference type="EMBL" id="RKLO01000005">
    <property type="protein sequence ID" value="RVW01060.1"/>
    <property type="molecule type" value="Genomic_DNA"/>
</dbReference>
<dbReference type="PIRSF" id="PIRSF018788">
    <property type="entry name" value="EutB"/>
    <property type="match status" value="1"/>
</dbReference>
<evidence type="ECO:0000313" key="3">
    <source>
        <dbReference type="Proteomes" id="UP000283479"/>
    </source>
</evidence>
<dbReference type="Gene3D" id="3.20.20.70">
    <property type="entry name" value="Aldolase class I"/>
    <property type="match status" value="1"/>
</dbReference>
<comment type="catalytic activity">
    <reaction evidence="1">
        <text>ethanolamine = acetaldehyde + NH4(+)</text>
        <dbReference type="Rhea" id="RHEA:15313"/>
        <dbReference type="ChEBI" id="CHEBI:15343"/>
        <dbReference type="ChEBI" id="CHEBI:28938"/>
        <dbReference type="ChEBI" id="CHEBI:57603"/>
        <dbReference type="EC" id="4.3.1.7"/>
    </reaction>
</comment>
<dbReference type="OrthoDB" id="9770909at2"/>
<feature type="binding site" evidence="1">
    <location>
        <position position="198"/>
    </location>
    <ligand>
        <name>adenosylcob(III)alamin</name>
        <dbReference type="ChEBI" id="CHEBI:18408"/>
    </ligand>
</feature>
<dbReference type="GO" id="GO:0006520">
    <property type="term" value="P:amino acid metabolic process"/>
    <property type="evidence" value="ECO:0007669"/>
    <property type="project" value="InterPro"/>
</dbReference>
<keyword evidence="3" id="KW-1185">Reference proteome</keyword>
<dbReference type="NCBIfam" id="NF011649">
    <property type="entry name" value="PRK15067.1"/>
    <property type="match status" value="1"/>
</dbReference>
<reference evidence="2 3" key="1">
    <citation type="submission" date="2018-11" db="EMBL/GenBank/DDBJ databases">
        <title>Rhodococcus spongicola sp. nov. and Rhodococcus xishaensis sp. nov. from marine sponges.</title>
        <authorList>
            <person name="Li L."/>
            <person name="Lin H.W."/>
        </authorList>
    </citation>
    <scope>NUCLEOTIDE SEQUENCE [LARGE SCALE GENOMIC DNA]</scope>
    <source>
        <strain evidence="2 3">LHW51113</strain>
    </source>
</reference>
<keyword evidence="1" id="KW-1283">Bacterial microcompartment</keyword>
<dbReference type="InterPro" id="IPR013785">
    <property type="entry name" value="Aldolase_TIM"/>
</dbReference>
<comment type="subunit">
    <text evidence="1">The basic unit is a heterodimer which dimerizes to form tetramers. The heterotetramers trimerize; 6 large subunits form a core ring with 6 small subunits projecting outwards.</text>
</comment>
<dbReference type="GO" id="GO:0046336">
    <property type="term" value="P:ethanolamine catabolic process"/>
    <property type="evidence" value="ECO:0007669"/>
    <property type="project" value="UniProtKB-UniRule"/>
</dbReference>
<dbReference type="InterPro" id="IPR010628">
    <property type="entry name" value="EutB"/>
</dbReference>
<keyword evidence="1" id="KW-0846">Cobalamin</keyword>
<feature type="binding site" evidence="1">
    <location>
        <position position="197"/>
    </location>
    <ligand>
        <name>substrate</name>
    </ligand>
</feature>
<keyword evidence="1 2" id="KW-0456">Lyase</keyword>
<organism evidence="2 3">
    <name type="scientific">Rhodococcus xishaensis</name>
    <dbReference type="NCBI Taxonomy" id="2487364"/>
    <lineage>
        <taxon>Bacteria</taxon>
        <taxon>Bacillati</taxon>
        <taxon>Actinomycetota</taxon>
        <taxon>Actinomycetes</taxon>
        <taxon>Mycobacteriales</taxon>
        <taxon>Nocardiaceae</taxon>
        <taxon>Rhodococcus</taxon>
    </lineage>
</organism>
<gene>
    <name evidence="1" type="primary">eutB</name>
    <name evidence="2" type="ORF">EGT50_12340</name>
</gene>
<dbReference type="Proteomes" id="UP000283479">
    <property type="component" value="Unassembled WGS sequence"/>
</dbReference>
<evidence type="ECO:0000313" key="2">
    <source>
        <dbReference type="EMBL" id="RVW01060.1"/>
    </source>
</evidence>
<comment type="cofactor">
    <cofactor evidence="1">
        <name>adenosylcob(III)alamin</name>
        <dbReference type="ChEBI" id="CHEBI:18408"/>
    </cofactor>
    <text evidence="1">Binds between the large and small subunits.</text>
</comment>
<comment type="similarity">
    <text evidence="1">Belongs to the EutB family.</text>
</comment>
<evidence type="ECO:0000256" key="1">
    <source>
        <dbReference type="HAMAP-Rule" id="MF_00861"/>
    </source>
</evidence>
<comment type="caution">
    <text evidence="2">The sequence shown here is derived from an EMBL/GenBank/DDBJ whole genome shotgun (WGS) entry which is preliminary data.</text>
</comment>
<dbReference type="GO" id="GO:0005829">
    <property type="term" value="C:cytosol"/>
    <property type="evidence" value="ECO:0007669"/>
    <property type="project" value="TreeGrafter"/>
</dbReference>
<dbReference type="Gene3D" id="2.30.170.30">
    <property type="entry name" value="ethanolamine ammonia-lyase heavy chain domain like"/>
    <property type="match status" value="1"/>
</dbReference>
<dbReference type="RefSeq" id="WP_127954953.1">
    <property type="nucleotide sequence ID" value="NZ_RKLO01000005.1"/>
</dbReference>
<dbReference type="EC" id="4.3.1.7" evidence="1"/>
<dbReference type="GO" id="GO:0008851">
    <property type="term" value="F:ethanolamine ammonia-lyase activity"/>
    <property type="evidence" value="ECO:0007669"/>
    <property type="project" value="UniProtKB-UniRule"/>
</dbReference>
<feature type="binding site" evidence="1">
    <location>
        <position position="300"/>
    </location>
    <ligand>
        <name>adenosylcob(III)alamin</name>
        <dbReference type="ChEBI" id="CHEBI:18408"/>
    </ligand>
</feature>
<comment type="subcellular location">
    <subcellularLocation>
        <location evidence="1">Bacterial microcompartment</location>
    </subcellularLocation>
</comment>
<comment type="function">
    <text evidence="1">Catalyzes the deamination of various vicinal amino-alcohols to oxo compounds. Allows this organism to utilize ethanolamine as the sole source of nitrogen and carbon in the presence of vitamin B12.</text>
</comment>
<feature type="binding site" evidence="1">
    <location>
        <position position="292"/>
    </location>
    <ligand>
        <name>substrate</name>
    </ligand>
</feature>
<dbReference type="PANTHER" id="PTHR39329:SF1">
    <property type="entry name" value="ETHANOLAMINE AMMONIA-LYASE LARGE SUBUNIT"/>
    <property type="match status" value="1"/>
</dbReference>
<protein>
    <recommendedName>
        <fullName evidence="1">Ethanolamine ammonia-lyase large subunit</fullName>
        <shortName evidence="1">EAL large subunit</shortName>
        <ecNumber evidence="1">4.3.1.7</ecNumber>
    </recommendedName>
</protein>
<dbReference type="GO" id="GO:0031471">
    <property type="term" value="C:ethanolamine degradation polyhedral organelle"/>
    <property type="evidence" value="ECO:0007669"/>
    <property type="project" value="UniProtKB-UniRule"/>
</dbReference>